<reference evidence="4" key="1">
    <citation type="submission" date="2023-01" db="EMBL/GenBank/DDBJ databases">
        <title>Key to firefly adult light organ development and bioluminescence: homeobox transcription factors regulate luciferase expression and transportation to peroxisome.</title>
        <authorList>
            <person name="Fu X."/>
        </authorList>
    </citation>
    <scope>NUCLEOTIDE SEQUENCE [LARGE SCALE GENOMIC DNA]</scope>
</reference>
<feature type="chain" id="PRO_5043042155" description="Protein sleepless" evidence="2">
    <location>
        <begin position="21"/>
        <end position="139"/>
    </location>
</feature>
<dbReference type="AlphaFoldDB" id="A0AAN7P4B5"/>
<keyword evidence="4" id="KW-1185">Reference proteome</keyword>
<evidence type="ECO:0000313" key="4">
    <source>
        <dbReference type="Proteomes" id="UP001353858"/>
    </source>
</evidence>
<evidence type="ECO:0000256" key="2">
    <source>
        <dbReference type="SAM" id="SignalP"/>
    </source>
</evidence>
<dbReference type="EMBL" id="JARPUR010000006">
    <property type="protein sequence ID" value="KAK4873996.1"/>
    <property type="molecule type" value="Genomic_DNA"/>
</dbReference>
<sequence length="139" mass="16047">MGKYVYVVTCVLLLCETGFSLRCYVCDSTTIDGCIKETRPRNYTCGSKIGYFRQVCAYTVLHDDEKDDYKVHTGCELIYEKDPLSSNKVRSCLELPNNYQLKECRICDQDLCNSSNNLNNVFLLLYLFVTYLITHFVVT</sequence>
<keyword evidence="1" id="KW-0472">Membrane</keyword>
<evidence type="ECO:0008006" key="5">
    <source>
        <dbReference type="Google" id="ProtNLM"/>
    </source>
</evidence>
<accession>A0AAN7P4B5</accession>
<comment type="caution">
    <text evidence="3">The sequence shown here is derived from an EMBL/GenBank/DDBJ whole genome shotgun (WGS) entry which is preliminary data.</text>
</comment>
<evidence type="ECO:0000256" key="1">
    <source>
        <dbReference type="SAM" id="Phobius"/>
    </source>
</evidence>
<feature type="transmembrane region" description="Helical" evidence="1">
    <location>
        <begin position="121"/>
        <end position="138"/>
    </location>
</feature>
<evidence type="ECO:0000313" key="3">
    <source>
        <dbReference type="EMBL" id="KAK4873996.1"/>
    </source>
</evidence>
<name>A0AAN7P4B5_9COLE</name>
<proteinExistence type="predicted"/>
<keyword evidence="2" id="KW-0732">Signal</keyword>
<keyword evidence="1" id="KW-0812">Transmembrane</keyword>
<feature type="signal peptide" evidence="2">
    <location>
        <begin position="1"/>
        <end position="20"/>
    </location>
</feature>
<organism evidence="3 4">
    <name type="scientific">Aquatica leii</name>
    <dbReference type="NCBI Taxonomy" id="1421715"/>
    <lineage>
        <taxon>Eukaryota</taxon>
        <taxon>Metazoa</taxon>
        <taxon>Ecdysozoa</taxon>
        <taxon>Arthropoda</taxon>
        <taxon>Hexapoda</taxon>
        <taxon>Insecta</taxon>
        <taxon>Pterygota</taxon>
        <taxon>Neoptera</taxon>
        <taxon>Endopterygota</taxon>
        <taxon>Coleoptera</taxon>
        <taxon>Polyphaga</taxon>
        <taxon>Elateriformia</taxon>
        <taxon>Elateroidea</taxon>
        <taxon>Lampyridae</taxon>
        <taxon>Luciolinae</taxon>
        <taxon>Aquatica</taxon>
    </lineage>
</organism>
<dbReference type="Proteomes" id="UP001353858">
    <property type="component" value="Unassembled WGS sequence"/>
</dbReference>
<gene>
    <name evidence="3" type="ORF">RN001_013356</name>
</gene>
<keyword evidence="1" id="KW-1133">Transmembrane helix</keyword>
<protein>
    <recommendedName>
        <fullName evidence="5">Protein sleepless</fullName>
    </recommendedName>
</protein>